<feature type="transmembrane region" description="Helical" evidence="1">
    <location>
        <begin position="72"/>
        <end position="94"/>
    </location>
</feature>
<feature type="domain" description="Acyltransferase 3" evidence="2">
    <location>
        <begin position="8"/>
        <end position="331"/>
    </location>
</feature>
<feature type="transmembrane region" description="Helical" evidence="1">
    <location>
        <begin position="9"/>
        <end position="26"/>
    </location>
</feature>
<feature type="transmembrane region" description="Helical" evidence="1">
    <location>
        <begin position="277"/>
        <end position="297"/>
    </location>
</feature>
<accession>A0AAN5MDS8</accession>
<feature type="transmembrane region" description="Helical" evidence="1">
    <location>
        <begin position="32"/>
        <end position="52"/>
    </location>
</feature>
<dbReference type="Pfam" id="PF19040">
    <property type="entry name" value="SGNH"/>
    <property type="match status" value="1"/>
</dbReference>
<feature type="transmembrane region" description="Helical" evidence="1">
    <location>
        <begin position="317"/>
        <end position="334"/>
    </location>
</feature>
<feature type="transmembrane region" description="Helical" evidence="1">
    <location>
        <begin position="168"/>
        <end position="186"/>
    </location>
</feature>
<reference evidence="4" key="1">
    <citation type="journal article" date="2018" name="Genome Biol.">
        <title>SKESA: strategic k-mer extension for scrupulous assemblies.</title>
        <authorList>
            <person name="Souvorov A."/>
            <person name="Agarwala R."/>
            <person name="Lipman D.J."/>
        </authorList>
    </citation>
    <scope>NUCLEOTIDE SEQUENCE</scope>
    <source>
        <strain evidence="4">Morganella morganii ARLG-3209</strain>
    </source>
</reference>
<dbReference type="GO" id="GO:0016747">
    <property type="term" value="F:acyltransferase activity, transferring groups other than amino-acyl groups"/>
    <property type="evidence" value="ECO:0007669"/>
    <property type="project" value="InterPro"/>
</dbReference>
<dbReference type="Proteomes" id="UP000865968">
    <property type="component" value="Unassembled WGS sequence"/>
</dbReference>
<organism evidence="4 5">
    <name type="scientific">Morganella morganii</name>
    <name type="common">Proteus morganii</name>
    <dbReference type="NCBI Taxonomy" id="582"/>
    <lineage>
        <taxon>Bacteria</taxon>
        <taxon>Pseudomonadati</taxon>
        <taxon>Pseudomonadota</taxon>
        <taxon>Gammaproteobacteria</taxon>
        <taxon>Enterobacterales</taxon>
        <taxon>Morganellaceae</taxon>
        <taxon>Morganella</taxon>
    </lineage>
</organism>
<evidence type="ECO:0000259" key="3">
    <source>
        <dbReference type="Pfam" id="PF19040"/>
    </source>
</evidence>
<evidence type="ECO:0000256" key="1">
    <source>
        <dbReference type="SAM" id="Phobius"/>
    </source>
</evidence>
<comment type="caution">
    <text evidence="4">The sequence shown here is derived from an EMBL/GenBank/DDBJ whole genome shotgun (WGS) entry which is preliminary data.</text>
</comment>
<dbReference type="Pfam" id="PF01757">
    <property type="entry name" value="Acyl_transf_3"/>
    <property type="match status" value="1"/>
</dbReference>
<feature type="domain" description="SGNH" evidence="3">
    <location>
        <begin position="399"/>
        <end position="642"/>
    </location>
</feature>
<dbReference type="InterPro" id="IPR043968">
    <property type="entry name" value="SGNH"/>
</dbReference>
<dbReference type="PANTHER" id="PTHR23028:SF53">
    <property type="entry name" value="ACYL_TRANSF_3 DOMAIN-CONTAINING PROTEIN"/>
    <property type="match status" value="1"/>
</dbReference>
<feature type="transmembrane region" description="Helical" evidence="1">
    <location>
        <begin position="346"/>
        <end position="364"/>
    </location>
</feature>
<reference evidence="4" key="2">
    <citation type="submission" date="2020-10" db="EMBL/GenBank/DDBJ databases">
        <authorList>
            <consortium name="NCBI Pathogen Detection Project"/>
        </authorList>
    </citation>
    <scope>NUCLEOTIDE SEQUENCE</scope>
    <source>
        <strain evidence="4">Morganella morganii ARLG-3209</strain>
    </source>
</reference>
<dbReference type="InterPro" id="IPR050879">
    <property type="entry name" value="Acyltransferase_3"/>
</dbReference>
<feature type="transmembrane region" description="Helical" evidence="1">
    <location>
        <begin position="252"/>
        <end position="270"/>
    </location>
</feature>
<evidence type="ECO:0000313" key="5">
    <source>
        <dbReference type="Proteomes" id="UP000865968"/>
    </source>
</evidence>
<keyword evidence="1" id="KW-0472">Membrane</keyword>
<protein>
    <submittedName>
        <fullName evidence="4">Acyltransferase</fullName>
    </submittedName>
</protein>
<gene>
    <name evidence="4" type="ORF">I8608_000988</name>
</gene>
<sequence length="657" mass="75630">MSIKYRSDIDGLRAIAVLFVVIFHSYDNLIPSGFIGVDIFFVISGFLISSIIKQQLIDKNFSFPDFYRRRLWRLQPALLLVMLFVLVITSIFYLPDDYIDVMNSEKYTSLFLSNQYFSRVTTSYSAQDSVYLPLLHTWSLAIEWQWYLLMPPALFLLHTLCRRYHFSIVRVVSLLTILTVILSLFLSDNYPDKSYYLFSSRIFEFMIGVTIAYIPEKINHKKSVCNILSISAFVVLILIASCDAVLPGYPNFYTVAVCACAAVIIYTGQCKTIISRILSINIVVFIGAISYSLYLWHWPVFAAARYTGYFDSNTEKLAAMFITLIFSYLSYVCIEKKFRKSQLRFAYTFLILFIIPVIITLTLSKITIKHDGFSFRLGDAYLKMENVLKDHHYDNRPLCLSNDNAAADGVCHIGKKGADKKAFLFGDSHANHFWGFMDVIGKDAGMDIRAQATSSCLTLPGVYLYDWWNYKNTVYQRCYDDTQQYYNDIRTGHYDYVIIGEVWSNYAGDHVINQTGDTRSTGESRSRTEKALREALDIIVTSGAKPVIIKTINPMPHNFMTCFYQNVKLRHDYRSNHCGAGQFNGDEQEWFSRLFVKLKNEYPSLTIIDPKDVQCHNGRCLTDIDGIPVYRDVGHLTDYASVIFGTWYLNKYPNPFK</sequence>
<keyword evidence="4" id="KW-0808">Transferase</keyword>
<dbReference type="InterPro" id="IPR002656">
    <property type="entry name" value="Acyl_transf_3_dom"/>
</dbReference>
<dbReference type="AlphaFoldDB" id="A0AAN5MDS8"/>
<dbReference type="GO" id="GO:0016020">
    <property type="term" value="C:membrane"/>
    <property type="evidence" value="ECO:0007669"/>
    <property type="project" value="TreeGrafter"/>
</dbReference>
<keyword evidence="1" id="KW-1133">Transmembrane helix</keyword>
<keyword evidence="4" id="KW-0012">Acyltransferase</keyword>
<evidence type="ECO:0000259" key="2">
    <source>
        <dbReference type="Pfam" id="PF01757"/>
    </source>
</evidence>
<dbReference type="PANTHER" id="PTHR23028">
    <property type="entry name" value="ACETYLTRANSFERASE"/>
    <property type="match status" value="1"/>
</dbReference>
<name>A0AAN5MDS8_MORMO</name>
<proteinExistence type="predicted"/>
<keyword evidence="1" id="KW-0812">Transmembrane</keyword>
<dbReference type="GO" id="GO:0009103">
    <property type="term" value="P:lipopolysaccharide biosynthetic process"/>
    <property type="evidence" value="ECO:0007669"/>
    <property type="project" value="TreeGrafter"/>
</dbReference>
<feature type="transmembrane region" description="Helical" evidence="1">
    <location>
        <begin position="198"/>
        <end position="215"/>
    </location>
</feature>
<evidence type="ECO:0000313" key="4">
    <source>
        <dbReference type="EMBL" id="HAT3808176.1"/>
    </source>
</evidence>
<feature type="transmembrane region" description="Helical" evidence="1">
    <location>
        <begin position="144"/>
        <end position="161"/>
    </location>
</feature>
<dbReference type="EMBL" id="DACSWI010000001">
    <property type="protein sequence ID" value="HAT3808176.1"/>
    <property type="molecule type" value="Genomic_DNA"/>
</dbReference>
<feature type="transmembrane region" description="Helical" evidence="1">
    <location>
        <begin position="227"/>
        <end position="246"/>
    </location>
</feature>